<dbReference type="AlphaFoldDB" id="A0A9P7UWS3"/>
<evidence type="ECO:0000313" key="2">
    <source>
        <dbReference type="EMBL" id="KAG7096092.1"/>
    </source>
</evidence>
<dbReference type="KEGG" id="more:E1B28_006768"/>
<keyword evidence="3" id="KW-1185">Reference proteome</keyword>
<protein>
    <submittedName>
        <fullName evidence="2">Uncharacterized protein</fullName>
    </submittedName>
</protein>
<gene>
    <name evidence="2" type="ORF">E1B28_006768</name>
</gene>
<reference evidence="2" key="1">
    <citation type="journal article" date="2021" name="Genome Biol. Evol.">
        <title>The assembled and annotated genome of the fairy-ring fungus Marasmius oreades.</title>
        <authorList>
            <person name="Hiltunen M."/>
            <person name="Ament-Velasquez S.L."/>
            <person name="Johannesson H."/>
        </authorList>
    </citation>
    <scope>NUCLEOTIDE SEQUENCE</scope>
    <source>
        <strain evidence="2">03SP1</strain>
    </source>
</reference>
<evidence type="ECO:0000256" key="1">
    <source>
        <dbReference type="SAM" id="MobiDB-lite"/>
    </source>
</evidence>
<dbReference type="EMBL" id="CM032183">
    <property type="protein sequence ID" value="KAG7096092.1"/>
    <property type="molecule type" value="Genomic_DNA"/>
</dbReference>
<accession>A0A9P7UWS3</accession>
<comment type="caution">
    <text evidence="2">The sequence shown here is derived from an EMBL/GenBank/DDBJ whole genome shotgun (WGS) entry which is preliminary data.</text>
</comment>
<dbReference type="RefSeq" id="XP_043012562.1">
    <property type="nucleotide sequence ID" value="XM_043151467.1"/>
</dbReference>
<organism evidence="2 3">
    <name type="scientific">Marasmius oreades</name>
    <name type="common">fairy-ring Marasmius</name>
    <dbReference type="NCBI Taxonomy" id="181124"/>
    <lineage>
        <taxon>Eukaryota</taxon>
        <taxon>Fungi</taxon>
        <taxon>Dikarya</taxon>
        <taxon>Basidiomycota</taxon>
        <taxon>Agaricomycotina</taxon>
        <taxon>Agaricomycetes</taxon>
        <taxon>Agaricomycetidae</taxon>
        <taxon>Agaricales</taxon>
        <taxon>Marasmiineae</taxon>
        <taxon>Marasmiaceae</taxon>
        <taxon>Marasmius</taxon>
    </lineage>
</organism>
<dbReference type="Proteomes" id="UP001049176">
    <property type="component" value="Chromosome 3"/>
</dbReference>
<proteinExistence type="predicted"/>
<evidence type="ECO:0000313" key="3">
    <source>
        <dbReference type="Proteomes" id="UP001049176"/>
    </source>
</evidence>
<sequence length="118" mass="13679">MDYNHPYTGAAGYISARESEYSGYGFDNHIVPHRQSKTTNFDFDGTIPPNQSYSTGSYHRAHKTPQMRPSVEIPESHRPSESYLNLMTPTPAKLRWLRFQTHFNRALKRLKRCLHGLL</sequence>
<name>A0A9P7UWS3_9AGAR</name>
<dbReference type="GeneID" id="66075844"/>
<feature type="region of interest" description="Disordered" evidence="1">
    <location>
        <begin position="52"/>
        <end position="84"/>
    </location>
</feature>